<keyword evidence="10" id="KW-1185">Reference proteome</keyword>
<proteinExistence type="inferred from homology"/>
<dbReference type="GO" id="GO:0005739">
    <property type="term" value="C:mitochondrion"/>
    <property type="evidence" value="ECO:0007669"/>
    <property type="project" value="UniProtKB-SubCell"/>
</dbReference>
<dbReference type="PANTHER" id="PTHR48182:SF2">
    <property type="entry name" value="PROTEIN SERAC1"/>
    <property type="match status" value="1"/>
</dbReference>
<feature type="non-terminal residue" evidence="9">
    <location>
        <position position="1"/>
    </location>
</feature>
<dbReference type="PANTHER" id="PTHR48182">
    <property type="entry name" value="PROTEIN SERAC1"/>
    <property type="match status" value="1"/>
</dbReference>
<feature type="non-terminal residue" evidence="9">
    <location>
        <position position="257"/>
    </location>
</feature>
<dbReference type="InterPro" id="IPR029058">
    <property type="entry name" value="AB_hydrolase_fold"/>
</dbReference>
<dbReference type="EMBL" id="KV750361">
    <property type="protein sequence ID" value="OCL05154.1"/>
    <property type="molecule type" value="Genomic_DNA"/>
</dbReference>
<evidence type="ECO:0000256" key="7">
    <source>
        <dbReference type="ARBA" id="ARBA00023136"/>
    </source>
</evidence>
<name>A0A8E2EUM4_9PEZI</name>
<evidence type="ECO:0000256" key="3">
    <source>
        <dbReference type="ARBA" id="ARBA00004370"/>
    </source>
</evidence>
<keyword evidence="6" id="KW-0496">Mitochondrion</keyword>
<dbReference type="InterPro" id="IPR052374">
    <property type="entry name" value="SERAC1"/>
</dbReference>
<dbReference type="Pfam" id="PF05057">
    <property type="entry name" value="DUF676"/>
    <property type="match status" value="1"/>
</dbReference>
<gene>
    <name evidence="9" type="ORF">AOQ84DRAFT_267931</name>
</gene>
<reference evidence="9 10" key="1">
    <citation type="journal article" date="2016" name="Nat. Commun.">
        <title>Ectomycorrhizal ecology is imprinted in the genome of the dominant symbiotic fungus Cenococcum geophilum.</title>
        <authorList>
            <consortium name="DOE Joint Genome Institute"/>
            <person name="Peter M."/>
            <person name="Kohler A."/>
            <person name="Ohm R.A."/>
            <person name="Kuo A."/>
            <person name="Krutzmann J."/>
            <person name="Morin E."/>
            <person name="Arend M."/>
            <person name="Barry K.W."/>
            <person name="Binder M."/>
            <person name="Choi C."/>
            <person name="Clum A."/>
            <person name="Copeland A."/>
            <person name="Grisel N."/>
            <person name="Haridas S."/>
            <person name="Kipfer T."/>
            <person name="LaButti K."/>
            <person name="Lindquist E."/>
            <person name="Lipzen A."/>
            <person name="Maire R."/>
            <person name="Meier B."/>
            <person name="Mihaltcheva S."/>
            <person name="Molinier V."/>
            <person name="Murat C."/>
            <person name="Poggeler S."/>
            <person name="Quandt C.A."/>
            <person name="Sperisen C."/>
            <person name="Tritt A."/>
            <person name="Tisserant E."/>
            <person name="Crous P.W."/>
            <person name="Henrissat B."/>
            <person name="Nehls U."/>
            <person name="Egli S."/>
            <person name="Spatafora J.W."/>
            <person name="Grigoriev I.V."/>
            <person name="Martin F.M."/>
        </authorList>
    </citation>
    <scope>NUCLEOTIDE SEQUENCE [LARGE SCALE GENOMIC DNA]</scope>
    <source>
        <strain evidence="9 10">CBS 207.34</strain>
    </source>
</reference>
<dbReference type="SUPFAM" id="SSF53474">
    <property type="entry name" value="alpha/beta-Hydrolases"/>
    <property type="match status" value="1"/>
</dbReference>
<evidence type="ECO:0000313" key="9">
    <source>
        <dbReference type="EMBL" id="OCL05154.1"/>
    </source>
</evidence>
<evidence type="ECO:0000256" key="4">
    <source>
        <dbReference type="ARBA" id="ARBA00007920"/>
    </source>
</evidence>
<dbReference type="GO" id="GO:0005783">
    <property type="term" value="C:endoplasmic reticulum"/>
    <property type="evidence" value="ECO:0007669"/>
    <property type="project" value="UniProtKB-SubCell"/>
</dbReference>
<dbReference type="OrthoDB" id="427518at2759"/>
<sequence length="257" mass="28707">GIKLHYDPPSALIDIVFIHGLTGNAYTTWLHKSGVHWPRDLLKEDLADARVITFGYDADVVNFWKHAAQDGVSGFANDLLGSLVGCRMGIAANRKIIFVVHSLGGLVTQRALSISRESRYPHLRMIESCTIGICFLGTPHHGSDLAKWGAVLADIVNIVKPANRSIVRLLKSGSATLSDVQDSFHNVLEKRKQERLKIEIVCFYEQLPCGKSFVVPKESAIMTGELHYPIRANHMDMTRFSNSQEKGYKDIVREVQR</sequence>
<accession>A0A8E2EUM4</accession>
<comment type="similarity">
    <text evidence="4">Belongs to the putative lipase ROG1 family.</text>
</comment>
<dbReference type="AlphaFoldDB" id="A0A8E2EUM4"/>
<protein>
    <recommendedName>
        <fullName evidence="8">DUF676 domain-containing protein</fullName>
    </recommendedName>
</protein>
<keyword evidence="7" id="KW-0472">Membrane</keyword>
<dbReference type="InterPro" id="IPR007751">
    <property type="entry name" value="DUF676_lipase-like"/>
</dbReference>
<dbReference type="GO" id="GO:0016020">
    <property type="term" value="C:membrane"/>
    <property type="evidence" value="ECO:0007669"/>
    <property type="project" value="UniProtKB-SubCell"/>
</dbReference>
<comment type="subcellular location">
    <subcellularLocation>
        <location evidence="2">Endoplasmic reticulum</location>
    </subcellularLocation>
    <subcellularLocation>
        <location evidence="3">Membrane</location>
    </subcellularLocation>
    <subcellularLocation>
        <location evidence="1">Mitochondrion</location>
    </subcellularLocation>
</comment>
<evidence type="ECO:0000256" key="5">
    <source>
        <dbReference type="ARBA" id="ARBA00022824"/>
    </source>
</evidence>
<evidence type="ECO:0000313" key="10">
    <source>
        <dbReference type="Proteomes" id="UP000250140"/>
    </source>
</evidence>
<dbReference type="Gene3D" id="3.40.50.1820">
    <property type="entry name" value="alpha/beta hydrolase"/>
    <property type="match status" value="1"/>
</dbReference>
<organism evidence="9 10">
    <name type="scientific">Glonium stellatum</name>
    <dbReference type="NCBI Taxonomy" id="574774"/>
    <lineage>
        <taxon>Eukaryota</taxon>
        <taxon>Fungi</taxon>
        <taxon>Dikarya</taxon>
        <taxon>Ascomycota</taxon>
        <taxon>Pezizomycotina</taxon>
        <taxon>Dothideomycetes</taxon>
        <taxon>Pleosporomycetidae</taxon>
        <taxon>Gloniales</taxon>
        <taxon>Gloniaceae</taxon>
        <taxon>Glonium</taxon>
    </lineage>
</organism>
<evidence type="ECO:0000259" key="8">
    <source>
        <dbReference type="Pfam" id="PF05057"/>
    </source>
</evidence>
<keyword evidence="5" id="KW-0256">Endoplasmic reticulum</keyword>
<feature type="domain" description="DUF676" evidence="8">
    <location>
        <begin position="15"/>
        <end position="173"/>
    </location>
</feature>
<evidence type="ECO:0000256" key="2">
    <source>
        <dbReference type="ARBA" id="ARBA00004240"/>
    </source>
</evidence>
<evidence type="ECO:0000256" key="1">
    <source>
        <dbReference type="ARBA" id="ARBA00004173"/>
    </source>
</evidence>
<evidence type="ECO:0000256" key="6">
    <source>
        <dbReference type="ARBA" id="ARBA00023128"/>
    </source>
</evidence>
<dbReference type="Proteomes" id="UP000250140">
    <property type="component" value="Unassembled WGS sequence"/>
</dbReference>